<reference evidence="2 3" key="1">
    <citation type="journal article" date="2014" name="Int. J. Syst. Evol. Microbiol.">
        <title>Complete genome sequence of Corynebacterium casei LMG S-19264T (=DSM 44701T), isolated from a smear-ripened cheese.</title>
        <authorList>
            <consortium name="US DOE Joint Genome Institute (JGI-PGF)"/>
            <person name="Walter F."/>
            <person name="Albersmeier A."/>
            <person name="Kalinowski J."/>
            <person name="Ruckert C."/>
        </authorList>
    </citation>
    <scope>NUCLEOTIDE SEQUENCE [LARGE SCALE GENOMIC DNA]</scope>
    <source>
        <strain evidence="2 3">CGMCC 4.7206</strain>
    </source>
</reference>
<proteinExistence type="predicted"/>
<dbReference type="EMBL" id="BMMT01000003">
    <property type="protein sequence ID" value="GGI78939.1"/>
    <property type="molecule type" value="Genomic_DNA"/>
</dbReference>
<sequence>MTAVSDSARAFRNYMEALTTTHVASVRVVEQTWADTAKAADRSAQELTEKGQKLVQRIRERAENLRRADEKRGVQEIAVGEEPETEDPDPEVERFSQHLYAQQRSKADEPAATAAQSAAPPQSAPPGRHASPDPEPSSGWTVQAGRFGRRNQQPTPPPAAPPKPPAPKPAPRRQPVIDDDDDFENQSWLR</sequence>
<protein>
    <submittedName>
        <fullName evidence="2">Uncharacterized protein</fullName>
    </submittedName>
</protein>
<accession>A0A917JNW6</accession>
<evidence type="ECO:0000313" key="3">
    <source>
        <dbReference type="Proteomes" id="UP000597989"/>
    </source>
</evidence>
<organism evidence="2 3">
    <name type="scientific">Saccharopolyspora thermophila</name>
    <dbReference type="NCBI Taxonomy" id="89367"/>
    <lineage>
        <taxon>Bacteria</taxon>
        <taxon>Bacillati</taxon>
        <taxon>Actinomycetota</taxon>
        <taxon>Actinomycetes</taxon>
        <taxon>Pseudonocardiales</taxon>
        <taxon>Pseudonocardiaceae</taxon>
        <taxon>Saccharopolyspora</taxon>
    </lineage>
</organism>
<comment type="caution">
    <text evidence="2">The sequence shown here is derived from an EMBL/GenBank/DDBJ whole genome shotgun (WGS) entry which is preliminary data.</text>
</comment>
<evidence type="ECO:0000313" key="2">
    <source>
        <dbReference type="EMBL" id="GGI78939.1"/>
    </source>
</evidence>
<feature type="compositionally biased region" description="Basic and acidic residues" evidence="1">
    <location>
        <begin position="64"/>
        <end position="74"/>
    </location>
</feature>
<dbReference type="RefSeq" id="WP_188986537.1">
    <property type="nucleotide sequence ID" value="NZ_BMMT01000003.1"/>
</dbReference>
<feature type="region of interest" description="Disordered" evidence="1">
    <location>
        <begin position="64"/>
        <end position="190"/>
    </location>
</feature>
<name>A0A917JNW6_9PSEU</name>
<dbReference type="Proteomes" id="UP000597989">
    <property type="component" value="Unassembled WGS sequence"/>
</dbReference>
<feature type="compositionally biased region" description="Pro residues" evidence="1">
    <location>
        <begin position="154"/>
        <end position="169"/>
    </location>
</feature>
<gene>
    <name evidence="2" type="ORF">GCM10011581_15070</name>
</gene>
<feature type="compositionally biased region" description="Low complexity" evidence="1">
    <location>
        <begin position="110"/>
        <end position="121"/>
    </location>
</feature>
<feature type="compositionally biased region" description="Acidic residues" evidence="1">
    <location>
        <begin position="79"/>
        <end position="90"/>
    </location>
</feature>
<dbReference type="AlphaFoldDB" id="A0A917JNW6"/>
<evidence type="ECO:0000256" key="1">
    <source>
        <dbReference type="SAM" id="MobiDB-lite"/>
    </source>
</evidence>